<gene>
    <name evidence="2" type="ORF">HRI_000241800</name>
</gene>
<dbReference type="Proteomes" id="UP001165190">
    <property type="component" value="Unassembled WGS sequence"/>
</dbReference>
<evidence type="ECO:0000313" key="2">
    <source>
        <dbReference type="EMBL" id="GMI65725.1"/>
    </source>
</evidence>
<reference evidence="2" key="1">
    <citation type="submission" date="2023-05" db="EMBL/GenBank/DDBJ databases">
        <title>Genome and transcriptome analyses reveal genes involved in the formation of fine ridges on petal epidermal cells in Hibiscus trionum.</title>
        <authorList>
            <person name="Koshimizu S."/>
            <person name="Masuda S."/>
            <person name="Ishii T."/>
            <person name="Shirasu K."/>
            <person name="Hoshino A."/>
            <person name="Arita M."/>
        </authorList>
    </citation>
    <scope>NUCLEOTIDE SEQUENCE</scope>
    <source>
        <strain evidence="2">Hamamatsu line</strain>
    </source>
</reference>
<dbReference type="EMBL" id="BSYR01000003">
    <property type="protein sequence ID" value="GMI65725.1"/>
    <property type="molecule type" value="Genomic_DNA"/>
</dbReference>
<protein>
    <submittedName>
        <fullName evidence="2">Uncharacterized protein</fullName>
    </submittedName>
</protein>
<dbReference type="AlphaFoldDB" id="A0A9W7GXJ4"/>
<evidence type="ECO:0000313" key="3">
    <source>
        <dbReference type="Proteomes" id="UP001165190"/>
    </source>
</evidence>
<organism evidence="2 3">
    <name type="scientific">Hibiscus trionum</name>
    <name type="common">Flower of an hour</name>
    <dbReference type="NCBI Taxonomy" id="183268"/>
    <lineage>
        <taxon>Eukaryota</taxon>
        <taxon>Viridiplantae</taxon>
        <taxon>Streptophyta</taxon>
        <taxon>Embryophyta</taxon>
        <taxon>Tracheophyta</taxon>
        <taxon>Spermatophyta</taxon>
        <taxon>Magnoliopsida</taxon>
        <taxon>eudicotyledons</taxon>
        <taxon>Gunneridae</taxon>
        <taxon>Pentapetalae</taxon>
        <taxon>rosids</taxon>
        <taxon>malvids</taxon>
        <taxon>Malvales</taxon>
        <taxon>Malvaceae</taxon>
        <taxon>Malvoideae</taxon>
        <taxon>Hibiscus</taxon>
    </lineage>
</organism>
<comment type="caution">
    <text evidence="2">The sequence shown here is derived from an EMBL/GenBank/DDBJ whole genome shotgun (WGS) entry which is preliminary data.</text>
</comment>
<keyword evidence="3" id="KW-1185">Reference proteome</keyword>
<keyword evidence="1" id="KW-0812">Transmembrane</keyword>
<name>A0A9W7GXJ4_HIBTR</name>
<proteinExistence type="predicted"/>
<feature type="transmembrane region" description="Helical" evidence="1">
    <location>
        <begin position="54"/>
        <end position="75"/>
    </location>
</feature>
<feature type="transmembrane region" description="Helical" evidence="1">
    <location>
        <begin position="105"/>
        <end position="122"/>
    </location>
</feature>
<keyword evidence="1" id="KW-0472">Membrane</keyword>
<accession>A0A9W7GXJ4</accession>
<dbReference type="OrthoDB" id="1746725at2759"/>
<evidence type="ECO:0000256" key="1">
    <source>
        <dbReference type="SAM" id="Phobius"/>
    </source>
</evidence>
<keyword evidence="1" id="KW-1133">Transmembrane helix</keyword>
<sequence length="123" mass="14093">MTNSENRVTGIGFNRNEAYISDEEFQTVFGIGEKKKHSINCQSGIKTWRRREPIYSKTTAAVITLLIYALAYQLATRLHRFHLHMMPGLLCLGSLISLRIGRLAFLRFFGNLSLIFFGVNSMY</sequence>